<dbReference type="GO" id="GO:0016301">
    <property type="term" value="F:kinase activity"/>
    <property type="evidence" value="ECO:0007669"/>
    <property type="project" value="UniProtKB-KW"/>
</dbReference>
<accession>A0ABX0GRX8</accession>
<dbReference type="InterPro" id="IPR011712">
    <property type="entry name" value="Sig_transdc_His_kin_sub3_dim/P"/>
</dbReference>
<evidence type="ECO:0000259" key="6">
    <source>
        <dbReference type="SMART" id="SM00387"/>
    </source>
</evidence>
<dbReference type="EMBL" id="JAANNP010000002">
    <property type="protein sequence ID" value="NHC13633.1"/>
    <property type="molecule type" value="Genomic_DNA"/>
</dbReference>
<evidence type="ECO:0000256" key="1">
    <source>
        <dbReference type="ARBA" id="ARBA00022679"/>
    </source>
</evidence>
<keyword evidence="5" id="KW-0812">Transmembrane</keyword>
<dbReference type="Proteomes" id="UP000800981">
    <property type="component" value="Unassembled WGS sequence"/>
</dbReference>
<keyword evidence="1" id="KW-0808">Transferase</keyword>
<name>A0ABX0GRX8_9ACTN</name>
<dbReference type="Pfam" id="PF02518">
    <property type="entry name" value="HATPase_c"/>
    <property type="match status" value="1"/>
</dbReference>
<reference evidence="7 8" key="1">
    <citation type="submission" date="2020-03" db="EMBL/GenBank/DDBJ databases">
        <title>Two novel Motilibacter sp.</title>
        <authorList>
            <person name="Liu S."/>
        </authorList>
    </citation>
    <scope>NUCLEOTIDE SEQUENCE [LARGE SCALE GENOMIC DNA]</scope>
    <source>
        <strain evidence="7 8">E257</strain>
    </source>
</reference>
<keyword evidence="5" id="KW-1133">Transmembrane helix</keyword>
<evidence type="ECO:0000313" key="8">
    <source>
        <dbReference type="Proteomes" id="UP000800981"/>
    </source>
</evidence>
<organism evidence="7 8">
    <name type="scientific">Motilibacter deserti</name>
    <dbReference type="NCBI Taxonomy" id="2714956"/>
    <lineage>
        <taxon>Bacteria</taxon>
        <taxon>Bacillati</taxon>
        <taxon>Actinomycetota</taxon>
        <taxon>Actinomycetes</taxon>
        <taxon>Motilibacterales</taxon>
        <taxon>Motilibacteraceae</taxon>
        <taxon>Motilibacter</taxon>
    </lineage>
</organism>
<evidence type="ECO:0000256" key="4">
    <source>
        <dbReference type="SAM" id="MobiDB-lite"/>
    </source>
</evidence>
<dbReference type="RefSeq" id="WP_166280285.1">
    <property type="nucleotide sequence ID" value="NZ_JAANNP010000002.1"/>
</dbReference>
<dbReference type="InterPro" id="IPR050482">
    <property type="entry name" value="Sensor_HK_TwoCompSys"/>
</dbReference>
<keyword evidence="8" id="KW-1185">Reference proteome</keyword>
<feature type="region of interest" description="Disordered" evidence="4">
    <location>
        <begin position="417"/>
        <end position="439"/>
    </location>
</feature>
<dbReference type="PANTHER" id="PTHR24421">
    <property type="entry name" value="NITRATE/NITRITE SENSOR PROTEIN NARX-RELATED"/>
    <property type="match status" value="1"/>
</dbReference>
<dbReference type="InterPro" id="IPR036890">
    <property type="entry name" value="HATPase_C_sf"/>
</dbReference>
<evidence type="ECO:0000256" key="3">
    <source>
        <dbReference type="ARBA" id="ARBA00023012"/>
    </source>
</evidence>
<evidence type="ECO:0000256" key="2">
    <source>
        <dbReference type="ARBA" id="ARBA00022777"/>
    </source>
</evidence>
<gene>
    <name evidence="7" type="ORF">G9H71_07545</name>
</gene>
<evidence type="ECO:0000256" key="5">
    <source>
        <dbReference type="SAM" id="Phobius"/>
    </source>
</evidence>
<dbReference type="CDD" id="cd16917">
    <property type="entry name" value="HATPase_UhpB-NarQ-NarX-like"/>
    <property type="match status" value="1"/>
</dbReference>
<dbReference type="Pfam" id="PF07730">
    <property type="entry name" value="HisKA_3"/>
    <property type="match status" value="1"/>
</dbReference>
<proteinExistence type="predicted"/>
<comment type="caution">
    <text evidence="7">The sequence shown here is derived from an EMBL/GenBank/DDBJ whole genome shotgun (WGS) entry which is preliminary data.</text>
</comment>
<dbReference type="SMART" id="SM00387">
    <property type="entry name" value="HATPase_c"/>
    <property type="match status" value="1"/>
</dbReference>
<dbReference type="InterPro" id="IPR003594">
    <property type="entry name" value="HATPase_dom"/>
</dbReference>
<dbReference type="Gene3D" id="1.20.5.1930">
    <property type="match status" value="1"/>
</dbReference>
<keyword evidence="2 7" id="KW-0418">Kinase</keyword>
<keyword evidence="3" id="KW-0902">Two-component regulatory system</keyword>
<dbReference type="Gene3D" id="3.30.565.10">
    <property type="entry name" value="Histidine kinase-like ATPase, C-terminal domain"/>
    <property type="match status" value="1"/>
</dbReference>
<feature type="transmembrane region" description="Helical" evidence="5">
    <location>
        <begin position="21"/>
        <end position="44"/>
    </location>
</feature>
<sequence>MAALRPGASGSSLTAGVPRRLLLRFVAAGLAALLLLALAAGFALRRVATREAVNDAAELSSIAARSVSGLVTDGLAEGEPAEVARFDAAVRERVLAAPIVRVKLWDATGTVVYSDDERLIGDHFGFDGEELEVLSEGGVEAEVGDLDKPENRFEPKDRPLLEVYQQVVTPSGEPMLLETYQEFSSVAAEATTTFREVLPGLLVAMLLLEALQLPLAWTLVKRLQAGQRERELLLRRALDASDDERRRIARDLHDGVVQTLVSVSYGLSAVQERATASDPDVGSAVASASSVTRQGIQELRSLLVDIYPPSLAASGLGAALSDLAAPLAGQGIDVRLDVPTDVALPWEVEALLYRVAREALRNVATHAHASSVDVTVRRVDGRVRLAVSDDGRGLPAGHSPDGHFGLRMMHDLAAGAGGTFSASPGPDGGTLVEVEVPTP</sequence>
<keyword evidence="5" id="KW-0472">Membrane</keyword>
<feature type="domain" description="Histidine kinase/HSP90-like ATPase" evidence="6">
    <location>
        <begin position="347"/>
        <end position="439"/>
    </location>
</feature>
<evidence type="ECO:0000313" key="7">
    <source>
        <dbReference type="EMBL" id="NHC13633.1"/>
    </source>
</evidence>
<dbReference type="SUPFAM" id="SSF55874">
    <property type="entry name" value="ATPase domain of HSP90 chaperone/DNA topoisomerase II/histidine kinase"/>
    <property type="match status" value="1"/>
</dbReference>
<protein>
    <submittedName>
        <fullName evidence="7">Sensor histidine kinase</fullName>
    </submittedName>
</protein>